<organism evidence="1 2">
    <name type="scientific">Vibrio phage vB_VpP_FE11</name>
    <dbReference type="NCBI Taxonomy" id="2723990"/>
    <lineage>
        <taxon>Viruses</taxon>
        <taxon>Duplodnaviria</taxon>
        <taxon>Heunggongvirae</taxon>
        <taxon>Uroviricota</taxon>
        <taxon>Caudoviricetes</taxon>
        <taxon>Autographivirales</taxon>
        <taxon>Autoscriptoviridae</taxon>
        <taxon>Maculvirus</taxon>
        <taxon>Maculvirus FE11</taxon>
    </lineage>
</organism>
<protein>
    <submittedName>
        <fullName evidence="1">Uncharacterized protein</fullName>
    </submittedName>
</protein>
<name>A0A6H0X3V2_9CAUD</name>
<evidence type="ECO:0000313" key="2">
    <source>
        <dbReference type="Proteomes" id="UP000501381"/>
    </source>
</evidence>
<reference evidence="1 2" key="1">
    <citation type="submission" date="2020-03" db="EMBL/GenBank/DDBJ databases">
        <authorList>
            <person name="Chen H."/>
        </authorList>
    </citation>
    <scope>NUCLEOTIDE SEQUENCE [LARGE SCALE GENOMIC DNA]</scope>
</reference>
<evidence type="ECO:0000313" key="1">
    <source>
        <dbReference type="EMBL" id="QIW87193.1"/>
    </source>
</evidence>
<dbReference type="Proteomes" id="UP000501381">
    <property type="component" value="Segment"/>
</dbReference>
<sequence length="98" mass="11148">MALNSKQLEYVRNNYGRLSKKELCDYLGVTYNEINHAIRYNGIKGNAKRSGSKLNAESKRKLIKMKQKGVSSQVIADMLGITPQHVNRVYAAHNHIPY</sequence>
<accession>A0A6H0X3V2</accession>
<dbReference type="EMBL" id="MT178448">
    <property type="protein sequence ID" value="QIW87193.1"/>
    <property type="molecule type" value="Genomic_DNA"/>
</dbReference>
<proteinExistence type="predicted"/>
<keyword evidence="2" id="KW-1185">Reference proteome</keyword>